<sequence>MGVCQLHEASFVVLDEAYQMHTGLLLSTMRYIIIHEVSQISSLNEEETQDSEFRIKDSTRLHTLNLQEKSRSFFVREDDVVSHCWRCFFLTVLAPSVLYTDRLATFYTVFLQTYEYFPFLQQDIMD</sequence>
<evidence type="ECO:0000313" key="1">
    <source>
        <dbReference type="EMBL" id="KAI3801864.1"/>
    </source>
</evidence>
<name>A0ACB9I0Y7_9ASTR</name>
<reference evidence="1 2" key="2">
    <citation type="journal article" date="2022" name="Mol. Ecol. Resour.">
        <title>The genomes of chicory, endive, great burdock and yacon provide insights into Asteraceae paleo-polyploidization history and plant inulin production.</title>
        <authorList>
            <person name="Fan W."/>
            <person name="Wang S."/>
            <person name="Wang H."/>
            <person name="Wang A."/>
            <person name="Jiang F."/>
            <person name="Liu H."/>
            <person name="Zhao H."/>
            <person name="Xu D."/>
            <person name="Zhang Y."/>
        </authorList>
    </citation>
    <scope>NUCLEOTIDE SEQUENCE [LARGE SCALE GENOMIC DNA]</scope>
    <source>
        <strain evidence="2">cv. Yunnan</strain>
        <tissue evidence="1">Leaves</tissue>
    </source>
</reference>
<comment type="caution">
    <text evidence="1">The sequence shown here is derived from an EMBL/GenBank/DDBJ whole genome shotgun (WGS) entry which is preliminary data.</text>
</comment>
<dbReference type="EMBL" id="CM042027">
    <property type="protein sequence ID" value="KAI3801864.1"/>
    <property type="molecule type" value="Genomic_DNA"/>
</dbReference>
<protein>
    <submittedName>
        <fullName evidence="1">Uncharacterized protein</fullName>
    </submittedName>
</protein>
<evidence type="ECO:0000313" key="2">
    <source>
        <dbReference type="Proteomes" id="UP001056120"/>
    </source>
</evidence>
<organism evidence="1 2">
    <name type="scientific">Smallanthus sonchifolius</name>
    <dbReference type="NCBI Taxonomy" id="185202"/>
    <lineage>
        <taxon>Eukaryota</taxon>
        <taxon>Viridiplantae</taxon>
        <taxon>Streptophyta</taxon>
        <taxon>Embryophyta</taxon>
        <taxon>Tracheophyta</taxon>
        <taxon>Spermatophyta</taxon>
        <taxon>Magnoliopsida</taxon>
        <taxon>eudicotyledons</taxon>
        <taxon>Gunneridae</taxon>
        <taxon>Pentapetalae</taxon>
        <taxon>asterids</taxon>
        <taxon>campanulids</taxon>
        <taxon>Asterales</taxon>
        <taxon>Asteraceae</taxon>
        <taxon>Asteroideae</taxon>
        <taxon>Heliantheae alliance</taxon>
        <taxon>Millerieae</taxon>
        <taxon>Smallanthus</taxon>
    </lineage>
</organism>
<dbReference type="Proteomes" id="UP001056120">
    <property type="component" value="Linkage Group LG10"/>
</dbReference>
<keyword evidence="2" id="KW-1185">Reference proteome</keyword>
<proteinExistence type="predicted"/>
<reference evidence="2" key="1">
    <citation type="journal article" date="2022" name="Mol. Ecol. Resour.">
        <title>The genomes of chicory, endive, great burdock and yacon provide insights into Asteraceae palaeo-polyploidization history and plant inulin production.</title>
        <authorList>
            <person name="Fan W."/>
            <person name="Wang S."/>
            <person name="Wang H."/>
            <person name="Wang A."/>
            <person name="Jiang F."/>
            <person name="Liu H."/>
            <person name="Zhao H."/>
            <person name="Xu D."/>
            <person name="Zhang Y."/>
        </authorList>
    </citation>
    <scope>NUCLEOTIDE SEQUENCE [LARGE SCALE GENOMIC DNA]</scope>
    <source>
        <strain evidence="2">cv. Yunnan</strain>
    </source>
</reference>
<accession>A0ACB9I0Y7</accession>
<gene>
    <name evidence="1" type="ORF">L1987_29981</name>
</gene>